<keyword evidence="3" id="KW-1185">Reference proteome</keyword>
<feature type="region of interest" description="Disordered" evidence="1">
    <location>
        <begin position="64"/>
        <end position="147"/>
    </location>
</feature>
<sequence>MEYTKATKRGHMRKMGSMRAVRRNPASMERWTREAWEFSSSKIYTEDSGAGSYFGEDGAGEGYFADYYQEFSEGELRAPEEEEKEGEEAGRGSAEEEEGPDEEEEEEEDEEEYQGWLYEEVDEKYDYRRMEEGEDEEVNPSYPSIPSLNANVYSGISRPTTPEVVEITNTDPVEDPIEAPIEITKNNNTRRTTSPCPPADSLHPPTTTKRRISESPSPSFGDLPSSPPTKRLKLETTPDEATFSGACTQAENQS</sequence>
<dbReference type="EMBL" id="HF935279">
    <property type="protein sequence ID" value="CCX29526.1"/>
    <property type="molecule type" value="Genomic_DNA"/>
</dbReference>
<accession>U4LQE2</accession>
<reference evidence="2 3" key="1">
    <citation type="journal article" date="2013" name="PLoS Genet.">
        <title>The genome and development-dependent transcriptomes of Pyronema confluens: a window into fungal evolution.</title>
        <authorList>
            <person name="Traeger S."/>
            <person name="Altegoer F."/>
            <person name="Freitag M."/>
            <person name="Gabaldon T."/>
            <person name="Kempken F."/>
            <person name="Kumar A."/>
            <person name="Marcet-Houben M."/>
            <person name="Poggeler S."/>
            <person name="Stajich J.E."/>
            <person name="Nowrousian M."/>
        </authorList>
    </citation>
    <scope>NUCLEOTIDE SEQUENCE [LARGE SCALE GENOMIC DNA]</scope>
    <source>
        <strain evidence="3">CBS 100304</strain>
        <tissue evidence="2">Vegetative mycelium</tissue>
    </source>
</reference>
<organism evidence="2 3">
    <name type="scientific">Pyronema omphalodes (strain CBS 100304)</name>
    <name type="common">Pyronema confluens</name>
    <dbReference type="NCBI Taxonomy" id="1076935"/>
    <lineage>
        <taxon>Eukaryota</taxon>
        <taxon>Fungi</taxon>
        <taxon>Dikarya</taxon>
        <taxon>Ascomycota</taxon>
        <taxon>Pezizomycotina</taxon>
        <taxon>Pezizomycetes</taxon>
        <taxon>Pezizales</taxon>
        <taxon>Pyronemataceae</taxon>
        <taxon>Pyronema</taxon>
    </lineage>
</organism>
<dbReference type="Proteomes" id="UP000018144">
    <property type="component" value="Unassembled WGS sequence"/>
</dbReference>
<evidence type="ECO:0000313" key="2">
    <source>
        <dbReference type="EMBL" id="CCX29526.1"/>
    </source>
</evidence>
<dbReference type="AlphaFoldDB" id="U4LQE2"/>
<feature type="compositionally biased region" description="Basic residues" evidence="1">
    <location>
        <begin position="1"/>
        <end position="22"/>
    </location>
</feature>
<proteinExistence type="predicted"/>
<feature type="region of interest" description="Disordered" evidence="1">
    <location>
        <begin position="168"/>
        <end position="254"/>
    </location>
</feature>
<feature type="compositionally biased region" description="Polar residues" evidence="1">
    <location>
        <begin position="184"/>
        <end position="194"/>
    </location>
</feature>
<evidence type="ECO:0000313" key="3">
    <source>
        <dbReference type="Proteomes" id="UP000018144"/>
    </source>
</evidence>
<name>U4LQE2_PYROM</name>
<evidence type="ECO:0000256" key="1">
    <source>
        <dbReference type="SAM" id="MobiDB-lite"/>
    </source>
</evidence>
<feature type="region of interest" description="Disordered" evidence="1">
    <location>
        <begin position="1"/>
        <end position="26"/>
    </location>
</feature>
<gene>
    <name evidence="2" type="ORF">PCON_05597</name>
</gene>
<protein>
    <submittedName>
        <fullName evidence="2">Uncharacterized protein</fullName>
    </submittedName>
</protein>
<feature type="compositionally biased region" description="Polar residues" evidence="1">
    <location>
        <begin position="245"/>
        <end position="254"/>
    </location>
</feature>
<feature type="compositionally biased region" description="Acidic residues" evidence="1">
    <location>
        <begin position="95"/>
        <end position="123"/>
    </location>
</feature>